<sequence length="186" mass="19930">MWVYPFFLLPLSPSYLSFPLFRNSASGGQHSGGVVCCGREGGGVAGGGRRAGGQRRWGDEPDLEGAVGTRGGNLGLARWPAYCGLLPLDDGTAPCLRELHPDDDGKEQTPASHALGALGGSRKMELAKDMKDREAIIQRHREECKKTCRERHTYCPPEMPCCCMKNAPASSPSSVKNESGDGLVIN</sequence>
<organism evidence="2">
    <name type="scientific">Oryza nivara</name>
    <name type="common">Indian wild rice</name>
    <name type="synonym">Oryza sativa f. spontanea</name>
    <dbReference type="NCBI Taxonomy" id="4536"/>
    <lineage>
        <taxon>Eukaryota</taxon>
        <taxon>Viridiplantae</taxon>
        <taxon>Streptophyta</taxon>
        <taxon>Embryophyta</taxon>
        <taxon>Tracheophyta</taxon>
        <taxon>Spermatophyta</taxon>
        <taxon>Magnoliopsida</taxon>
        <taxon>Liliopsida</taxon>
        <taxon>Poales</taxon>
        <taxon>Poaceae</taxon>
        <taxon>BOP clade</taxon>
        <taxon>Oryzoideae</taxon>
        <taxon>Oryzeae</taxon>
        <taxon>Oryzinae</taxon>
        <taxon>Oryza</taxon>
    </lineage>
</organism>
<evidence type="ECO:0000256" key="1">
    <source>
        <dbReference type="SAM" id="MobiDB-lite"/>
    </source>
</evidence>
<accession>A0A679BDD8</accession>
<feature type="region of interest" description="Disordered" evidence="1">
    <location>
        <begin position="101"/>
        <end position="121"/>
    </location>
</feature>
<reference evidence="2" key="1">
    <citation type="submission" date="2018-08" db="EMBL/GenBank/DDBJ databases">
        <title>Oryza nivara genomic DNA, chromosome 11, BAC clone:BBa0001L01.</title>
        <authorList>
            <person name="Wu J."/>
            <person name="Kanamori H."/>
        </authorList>
    </citation>
    <scope>NUCLEOTIDE SEQUENCE</scope>
    <source>
        <strain evidence="2">W0106</strain>
    </source>
</reference>
<proteinExistence type="predicted"/>
<evidence type="ECO:0000313" key="2">
    <source>
        <dbReference type="EMBL" id="BBF89708.1"/>
    </source>
</evidence>
<dbReference type="EMBL" id="AP018869">
    <property type="protein sequence ID" value="BBF89708.1"/>
    <property type="molecule type" value="Genomic_DNA"/>
</dbReference>
<name>A0A679BDD8_ORYNI</name>
<gene>
    <name evidence="2" type="primary">BBa0001L01.43</name>
</gene>
<dbReference type="AlphaFoldDB" id="A0A679BDD8"/>
<protein>
    <submittedName>
        <fullName evidence="2">Uncharacterized protein</fullName>
    </submittedName>
</protein>